<dbReference type="GO" id="GO:0016042">
    <property type="term" value="P:lipid catabolic process"/>
    <property type="evidence" value="ECO:0007669"/>
    <property type="project" value="UniProtKB-UniRule"/>
</dbReference>
<dbReference type="OrthoDB" id="5290098at2"/>
<reference evidence="6 7" key="1">
    <citation type="submission" date="2018-10" db="EMBL/GenBank/DDBJ databases">
        <title>Robbsia sp. DHC34, isolated from soil.</title>
        <authorList>
            <person name="Gao Z.-H."/>
            <person name="Qiu L.-H."/>
        </authorList>
    </citation>
    <scope>NUCLEOTIDE SEQUENCE [LARGE SCALE GENOMIC DNA]</scope>
    <source>
        <strain evidence="6 7">DHC34</strain>
    </source>
</reference>
<dbReference type="InterPro" id="IPR016035">
    <property type="entry name" value="Acyl_Trfase/lysoPLipase"/>
</dbReference>
<organism evidence="6 7">
    <name type="scientific">Pararobbsia silviterrae</name>
    <dbReference type="NCBI Taxonomy" id="1792498"/>
    <lineage>
        <taxon>Bacteria</taxon>
        <taxon>Pseudomonadati</taxon>
        <taxon>Pseudomonadota</taxon>
        <taxon>Betaproteobacteria</taxon>
        <taxon>Burkholderiales</taxon>
        <taxon>Burkholderiaceae</taxon>
        <taxon>Pararobbsia</taxon>
    </lineage>
</organism>
<dbReference type="PANTHER" id="PTHR14226:SF78">
    <property type="entry name" value="SLR0060 PROTEIN"/>
    <property type="match status" value="1"/>
</dbReference>
<dbReference type="Pfam" id="PF01734">
    <property type="entry name" value="Patatin"/>
    <property type="match status" value="1"/>
</dbReference>
<dbReference type="PROSITE" id="PS51635">
    <property type="entry name" value="PNPLA"/>
    <property type="match status" value="1"/>
</dbReference>
<evidence type="ECO:0000256" key="2">
    <source>
        <dbReference type="ARBA" id="ARBA00022963"/>
    </source>
</evidence>
<sequence length="271" mass="28467">MTQPIRVALSGSGFRLCAHIGALQAIVDAGFEVIEIAGTSGGSIVAALFASGMDLEEMHDLCMSTDWSPMMGASLAGFLEEAMSTGHQLLNFLMDKTGGKTFADLPIELKVIASDLSTNREYVFCRDETPAAPIAFAARASASIPFVYAPVLYGDAVLVDGGCADNVPTGRLTVDAVPRCGIYLRSSDPPPLNGKHGLLDTLPRVIDLMLTANEGAHVQCDTLGGAAVVEVQTGYASSFDRNMPAATRMRLHSDGYAATQRNLVENAAALA</sequence>
<keyword evidence="7" id="KW-1185">Reference proteome</keyword>
<accession>A0A494X2C6</accession>
<feature type="active site" description="Proton acceptor" evidence="4">
    <location>
        <position position="160"/>
    </location>
</feature>
<evidence type="ECO:0000259" key="5">
    <source>
        <dbReference type="PROSITE" id="PS51635"/>
    </source>
</evidence>
<evidence type="ECO:0000313" key="7">
    <source>
        <dbReference type="Proteomes" id="UP000270342"/>
    </source>
</evidence>
<feature type="short sequence motif" description="DGA/G" evidence="4">
    <location>
        <begin position="160"/>
        <end position="162"/>
    </location>
</feature>
<dbReference type="EMBL" id="RBZU01000024">
    <property type="protein sequence ID" value="RKP43781.1"/>
    <property type="molecule type" value="Genomic_DNA"/>
</dbReference>
<evidence type="ECO:0000256" key="4">
    <source>
        <dbReference type="PROSITE-ProRule" id="PRU01161"/>
    </source>
</evidence>
<keyword evidence="1 4" id="KW-0378">Hydrolase</keyword>
<feature type="active site" description="Nucleophile" evidence="4">
    <location>
        <position position="40"/>
    </location>
</feature>
<dbReference type="PANTHER" id="PTHR14226">
    <property type="entry name" value="NEUROPATHY TARGET ESTERASE/SWISS CHEESE D.MELANOGASTER"/>
    <property type="match status" value="1"/>
</dbReference>
<feature type="domain" description="PNPLA" evidence="5">
    <location>
        <begin position="7"/>
        <end position="173"/>
    </location>
</feature>
<gene>
    <name evidence="6" type="ORF">D7S86_28335</name>
</gene>
<comment type="caution">
    <text evidence="4">Lacks conserved residue(s) required for the propagation of feature annotation.</text>
</comment>
<comment type="caution">
    <text evidence="6">The sequence shown here is derived from an EMBL/GenBank/DDBJ whole genome shotgun (WGS) entry which is preliminary data.</text>
</comment>
<evidence type="ECO:0000256" key="1">
    <source>
        <dbReference type="ARBA" id="ARBA00022801"/>
    </source>
</evidence>
<feature type="short sequence motif" description="GXSXG" evidence="4">
    <location>
        <begin position="38"/>
        <end position="42"/>
    </location>
</feature>
<dbReference type="SUPFAM" id="SSF52151">
    <property type="entry name" value="FabD/lysophospholipase-like"/>
    <property type="match status" value="1"/>
</dbReference>
<keyword evidence="3 4" id="KW-0443">Lipid metabolism</keyword>
<proteinExistence type="predicted"/>
<dbReference type="AlphaFoldDB" id="A0A494X2C6"/>
<protein>
    <submittedName>
        <fullName evidence="6">Exotoxin</fullName>
    </submittedName>
</protein>
<dbReference type="InterPro" id="IPR050301">
    <property type="entry name" value="NTE"/>
</dbReference>
<keyword evidence="2 4" id="KW-0442">Lipid degradation</keyword>
<dbReference type="RefSeq" id="WP_121091480.1">
    <property type="nucleotide sequence ID" value="NZ_RBZU01000024.1"/>
</dbReference>
<dbReference type="InterPro" id="IPR002641">
    <property type="entry name" value="PNPLA_dom"/>
</dbReference>
<dbReference type="GO" id="GO:0016787">
    <property type="term" value="F:hydrolase activity"/>
    <property type="evidence" value="ECO:0007669"/>
    <property type="project" value="UniProtKB-UniRule"/>
</dbReference>
<dbReference type="Proteomes" id="UP000270342">
    <property type="component" value="Unassembled WGS sequence"/>
</dbReference>
<evidence type="ECO:0000256" key="3">
    <source>
        <dbReference type="ARBA" id="ARBA00023098"/>
    </source>
</evidence>
<name>A0A494X2C6_9BURK</name>
<dbReference type="Gene3D" id="3.40.1090.10">
    <property type="entry name" value="Cytosolic phospholipase A2 catalytic domain"/>
    <property type="match status" value="2"/>
</dbReference>
<evidence type="ECO:0000313" key="6">
    <source>
        <dbReference type="EMBL" id="RKP43781.1"/>
    </source>
</evidence>